<reference evidence="2" key="1">
    <citation type="journal article" date="2020" name="Stud. Mycol.">
        <title>101 Dothideomycetes genomes: a test case for predicting lifestyles and emergence of pathogens.</title>
        <authorList>
            <person name="Haridas S."/>
            <person name="Albert R."/>
            <person name="Binder M."/>
            <person name="Bloem J."/>
            <person name="Labutti K."/>
            <person name="Salamov A."/>
            <person name="Andreopoulos B."/>
            <person name="Baker S."/>
            <person name="Barry K."/>
            <person name="Bills G."/>
            <person name="Bluhm B."/>
            <person name="Cannon C."/>
            <person name="Castanera R."/>
            <person name="Culley D."/>
            <person name="Daum C."/>
            <person name="Ezra D."/>
            <person name="Gonzalez J."/>
            <person name="Henrissat B."/>
            <person name="Kuo A."/>
            <person name="Liang C."/>
            <person name="Lipzen A."/>
            <person name="Lutzoni F."/>
            <person name="Magnuson J."/>
            <person name="Mondo S."/>
            <person name="Nolan M."/>
            <person name="Ohm R."/>
            <person name="Pangilinan J."/>
            <person name="Park H.-J."/>
            <person name="Ramirez L."/>
            <person name="Alfaro M."/>
            <person name="Sun H."/>
            <person name="Tritt A."/>
            <person name="Yoshinaga Y."/>
            <person name="Zwiers L.-H."/>
            <person name="Turgeon B."/>
            <person name="Goodwin S."/>
            <person name="Spatafora J."/>
            <person name="Crous P."/>
            <person name="Grigoriev I."/>
        </authorList>
    </citation>
    <scope>NUCLEOTIDE SEQUENCE</scope>
    <source>
        <strain evidence="2">CBS 262.69</strain>
    </source>
</reference>
<gene>
    <name evidence="2" type="ORF">EJ06DRAFT_531477</name>
</gene>
<dbReference type="Proteomes" id="UP000799640">
    <property type="component" value="Unassembled WGS sequence"/>
</dbReference>
<protein>
    <recommendedName>
        <fullName evidence="1">YCII-related domain-containing protein</fullName>
    </recommendedName>
</protein>
<dbReference type="InterPro" id="IPR011008">
    <property type="entry name" value="Dimeric_a/b-barrel"/>
</dbReference>
<evidence type="ECO:0000313" key="3">
    <source>
        <dbReference type="Proteomes" id="UP000799640"/>
    </source>
</evidence>
<dbReference type="PANTHER" id="PTHR33606:SF3">
    <property type="entry name" value="PROTEIN YCII"/>
    <property type="match status" value="1"/>
</dbReference>
<evidence type="ECO:0000259" key="1">
    <source>
        <dbReference type="Pfam" id="PF03795"/>
    </source>
</evidence>
<dbReference type="Pfam" id="PF03795">
    <property type="entry name" value="YCII"/>
    <property type="match status" value="1"/>
</dbReference>
<dbReference type="InterPro" id="IPR005545">
    <property type="entry name" value="YCII"/>
</dbReference>
<keyword evidence="3" id="KW-1185">Reference proteome</keyword>
<dbReference type="InterPro" id="IPR051807">
    <property type="entry name" value="Sec-metab_biosynth-assoc"/>
</dbReference>
<dbReference type="Gene3D" id="3.30.70.1060">
    <property type="entry name" value="Dimeric alpha+beta barrel"/>
    <property type="match status" value="1"/>
</dbReference>
<dbReference type="AlphaFoldDB" id="A0A6G1HTU4"/>
<proteinExistence type="predicted"/>
<dbReference type="OrthoDB" id="5519740at2759"/>
<dbReference type="PANTHER" id="PTHR33606">
    <property type="entry name" value="PROTEIN YCII"/>
    <property type="match status" value="1"/>
</dbReference>
<name>A0A6G1HTU4_9PEZI</name>
<organism evidence="2 3">
    <name type="scientific">Trichodelitschia bisporula</name>
    <dbReference type="NCBI Taxonomy" id="703511"/>
    <lineage>
        <taxon>Eukaryota</taxon>
        <taxon>Fungi</taxon>
        <taxon>Dikarya</taxon>
        <taxon>Ascomycota</taxon>
        <taxon>Pezizomycotina</taxon>
        <taxon>Dothideomycetes</taxon>
        <taxon>Dothideomycetes incertae sedis</taxon>
        <taxon>Phaeotrichales</taxon>
        <taxon>Phaeotrichaceae</taxon>
        <taxon>Trichodelitschia</taxon>
    </lineage>
</organism>
<dbReference type="SUPFAM" id="SSF54909">
    <property type="entry name" value="Dimeric alpha+beta barrel"/>
    <property type="match status" value="1"/>
</dbReference>
<feature type="domain" description="YCII-related" evidence="1">
    <location>
        <begin position="36"/>
        <end position="130"/>
    </location>
</feature>
<accession>A0A6G1HTU4</accession>
<sequence length="139" mass="15407">MLPLRRLLTPRSLPSKVLLTAPRRSMASSESKKHEWLVIIPDKAGALDRRMKVRPSHLSAIKPLHESGFWTFGGATLSGLAEEGKTPPITGSVMLAHAASEEEVWAAIKRDIYVEEDVWDLEKVQVIPFKTAIRSALQG</sequence>
<dbReference type="EMBL" id="ML996698">
    <property type="protein sequence ID" value="KAF2399155.1"/>
    <property type="molecule type" value="Genomic_DNA"/>
</dbReference>
<evidence type="ECO:0000313" key="2">
    <source>
        <dbReference type="EMBL" id="KAF2399155.1"/>
    </source>
</evidence>